<keyword evidence="2" id="KW-1185">Reference proteome</keyword>
<evidence type="ECO:0000313" key="2">
    <source>
        <dbReference type="Proteomes" id="UP001489719"/>
    </source>
</evidence>
<protein>
    <submittedName>
        <fullName evidence="1">Uncharacterized protein</fullName>
    </submittedName>
</protein>
<evidence type="ECO:0000313" key="1">
    <source>
        <dbReference type="EMBL" id="KAK9322265.1"/>
    </source>
</evidence>
<sequence length="249" mass="28321">MERSELIDIVKRPLSPDTQLEVPASREEYEQVQEMLENEQVRYSQLWYDGTKNVAIVVAAPSPLHSRMAIELVTNMREEVKGSRGMDDEIAGGLSLDSDTTNTEGSTTRAWDSALFYTEDDDETLMIAVEVGFSQTYESLRAAISWCVCALRCRLGIAMNIREEKLEEPLQVQHYASRHKVDNAIAEAKEEFRRQVVDSPFGPLVWKRVRWMGKISSVELQTFCAPDESYIPETLLHPTQSFARNNLEG</sequence>
<reference evidence="2" key="1">
    <citation type="journal article" date="2024" name="Front. Bioeng. Biotechnol.">
        <title>Genome-scale model development and genomic sequencing of the oleaginous clade Lipomyces.</title>
        <authorList>
            <person name="Czajka J.J."/>
            <person name="Han Y."/>
            <person name="Kim J."/>
            <person name="Mondo S.J."/>
            <person name="Hofstad B.A."/>
            <person name="Robles A."/>
            <person name="Haridas S."/>
            <person name="Riley R."/>
            <person name="LaButti K."/>
            <person name="Pangilinan J."/>
            <person name="Andreopoulos W."/>
            <person name="Lipzen A."/>
            <person name="Yan J."/>
            <person name="Wang M."/>
            <person name="Ng V."/>
            <person name="Grigoriev I.V."/>
            <person name="Spatafora J.W."/>
            <person name="Magnuson J.K."/>
            <person name="Baker S.E."/>
            <person name="Pomraning K.R."/>
        </authorList>
    </citation>
    <scope>NUCLEOTIDE SEQUENCE [LARGE SCALE GENOMIC DNA]</scope>
    <source>
        <strain evidence="2">CBS 10300</strain>
    </source>
</reference>
<organism evidence="1 2">
    <name type="scientific">Lipomyces orientalis</name>
    <dbReference type="NCBI Taxonomy" id="1233043"/>
    <lineage>
        <taxon>Eukaryota</taxon>
        <taxon>Fungi</taxon>
        <taxon>Dikarya</taxon>
        <taxon>Ascomycota</taxon>
        <taxon>Saccharomycotina</taxon>
        <taxon>Lipomycetes</taxon>
        <taxon>Lipomycetales</taxon>
        <taxon>Lipomycetaceae</taxon>
        <taxon>Lipomyces</taxon>
    </lineage>
</organism>
<gene>
    <name evidence="1" type="ORF">V1517DRAFT_140603</name>
</gene>
<name>A0ACC3TM25_9ASCO</name>
<comment type="caution">
    <text evidence="1">The sequence shown here is derived from an EMBL/GenBank/DDBJ whole genome shotgun (WGS) entry which is preliminary data.</text>
</comment>
<proteinExistence type="predicted"/>
<dbReference type="EMBL" id="MU970080">
    <property type="protein sequence ID" value="KAK9322265.1"/>
    <property type="molecule type" value="Genomic_DNA"/>
</dbReference>
<accession>A0ACC3TM25</accession>
<dbReference type="Proteomes" id="UP001489719">
    <property type="component" value="Unassembled WGS sequence"/>
</dbReference>